<keyword evidence="6" id="KW-1185">Reference proteome</keyword>
<dbReference type="InterPro" id="IPR023214">
    <property type="entry name" value="HAD_sf"/>
</dbReference>
<reference evidence="5 6" key="1">
    <citation type="submission" date="2017-01" db="EMBL/GenBank/DDBJ databases">
        <authorList>
            <person name="Mah S.A."/>
            <person name="Swanson W.J."/>
            <person name="Moy G.W."/>
            <person name="Vacquier V.D."/>
        </authorList>
    </citation>
    <scope>NUCLEOTIDE SEQUENCE [LARGE SCALE GENOMIC DNA]</scope>
    <source>
        <strain evidence="5 6">DCY110</strain>
    </source>
</reference>
<dbReference type="Gene3D" id="3.40.50.1000">
    <property type="entry name" value="HAD superfamily/HAD-like"/>
    <property type="match status" value="1"/>
</dbReference>
<dbReference type="Pfam" id="PF00702">
    <property type="entry name" value="Hydrolase"/>
    <property type="match status" value="1"/>
</dbReference>
<dbReference type="Proteomes" id="UP000186609">
    <property type="component" value="Chromosome"/>
</dbReference>
<dbReference type="GO" id="GO:0003824">
    <property type="term" value="F:catalytic activity"/>
    <property type="evidence" value="ECO:0007669"/>
    <property type="project" value="UniProtKB-ARBA"/>
</dbReference>
<dbReference type="GO" id="GO:0046872">
    <property type="term" value="F:metal ion binding"/>
    <property type="evidence" value="ECO:0007669"/>
    <property type="project" value="UniProtKB-KW"/>
</dbReference>
<evidence type="ECO:0000256" key="3">
    <source>
        <dbReference type="ARBA" id="ARBA00022723"/>
    </source>
</evidence>
<evidence type="ECO:0000256" key="1">
    <source>
        <dbReference type="ARBA" id="ARBA00001946"/>
    </source>
</evidence>
<comment type="cofactor">
    <cofactor evidence="1">
        <name>Mg(2+)</name>
        <dbReference type="ChEBI" id="CHEBI:18420"/>
    </cofactor>
</comment>
<dbReference type="AlphaFoldDB" id="A0A1P8K3Y6"/>
<protein>
    <submittedName>
        <fullName evidence="5">Haloacid dehalogenase</fullName>
    </submittedName>
</protein>
<dbReference type="Gene3D" id="1.10.150.240">
    <property type="entry name" value="Putative phosphatase, domain 2"/>
    <property type="match status" value="1"/>
</dbReference>
<dbReference type="KEGG" id="rhy:RD110_12095"/>
<dbReference type="InterPro" id="IPR036412">
    <property type="entry name" value="HAD-like_sf"/>
</dbReference>
<keyword evidence="4" id="KW-0460">Magnesium</keyword>
<dbReference type="SFLD" id="SFLDS00003">
    <property type="entry name" value="Haloacid_Dehalogenase"/>
    <property type="match status" value="1"/>
</dbReference>
<sequence length="217" mass="23380">MHPRKPALISALIFDCDGTLVDSEDIGIAAMHAHALPYGLTLTLDDVATDFRGKSMARNVAELARHSARPFPDDFTATAREAMAHRFRRELKPMPGALEFIARLELPFCVATNGPRDKTELTLGLTGLLPYFEGRIYCAYEVGHFKPEPQLFLQAAAGLGVAPEHCAVVEDSVPGIQAGLAAGMQVFSLCHPETIPPALAGRITQISGVSDLKDFLG</sequence>
<organism evidence="5 6">
    <name type="scientific">Rhodoferax koreensis</name>
    <dbReference type="NCBI Taxonomy" id="1842727"/>
    <lineage>
        <taxon>Bacteria</taxon>
        <taxon>Pseudomonadati</taxon>
        <taxon>Pseudomonadota</taxon>
        <taxon>Betaproteobacteria</taxon>
        <taxon>Burkholderiales</taxon>
        <taxon>Comamonadaceae</taxon>
        <taxon>Rhodoferax</taxon>
    </lineage>
</organism>
<accession>A0A1P8K3Y6</accession>
<dbReference type="SFLD" id="SFLDG01129">
    <property type="entry name" value="C1.5:_HAD__Beta-PGM__Phosphata"/>
    <property type="match status" value="1"/>
</dbReference>
<evidence type="ECO:0000256" key="4">
    <source>
        <dbReference type="ARBA" id="ARBA00022842"/>
    </source>
</evidence>
<keyword evidence="3" id="KW-0479">Metal-binding</keyword>
<dbReference type="STRING" id="1842727.RD110_12095"/>
<dbReference type="NCBIfam" id="TIGR01509">
    <property type="entry name" value="HAD-SF-IA-v3"/>
    <property type="match status" value="1"/>
</dbReference>
<proteinExistence type="inferred from homology"/>
<dbReference type="InterPro" id="IPR006439">
    <property type="entry name" value="HAD-SF_hydro_IA"/>
</dbReference>
<dbReference type="SUPFAM" id="SSF56784">
    <property type="entry name" value="HAD-like"/>
    <property type="match status" value="1"/>
</dbReference>
<dbReference type="InterPro" id="IPR051600">
    <property type="entry name" value="Beta-PGM-like"/>
</dbReference>
<gene>
    <name evidence="5" type="ORF">RD110_12095</name>
</gene>
<name>A0A1P8K3Y6_9BURK</name>
<dbReference type="PANTHER" id="PTHR46193">
    <property type="entry name" value="6-PHOSPHOGLUCONATE PHOSPHATASE"/>
    <property type="match status" value="1"/>
</dbReference>
<evidence type="ECO:0000256" key="2">
    <source>
        <dbReference type="ARBA" id="ARBA00006171"/>
    </source>
</evidence>
<evidence type="ECO:0000313" key="6">
    <source>
        <dbReference type="Proteomes" id="UP000186609"/>
    </source>
</evidence>
<dbReference type="InterPro" id="IPR023198">
    <property type="entry name" value="PGP-like_dom2"/>
</dbReference>
<dbReference type="EMBL" id="CP019236">
    <property type="protein sequence ID" value="APW40641.1"/>
    <property type="molecule type" value="Genomic_DNA"/>
</dbReference>
<dbReference type="PANTHER" id="PTHR46193:SF10">
    <property type="entry name" value="6-PHOSPHOGLUCONATE PHOSPHATASE"/>
    <property type="match status" value="1"/>
</dbReference>
<evidence type="ECO:0000313" key="5">
    <source>
        <dbReference type="EMBL" id="APW40641.1"/>
    </source>
</evidence>
<comment type="similarity">
    <text evidence="2">Belongs to the HAD-like hydrolase superfamily. CbbY/CbbZ/Gph/YieH family.</text>
</comment>